<reference evidence="3" key="1">
    <citation type="submission" date="2018-09" db="EMBL/GenBank/DDBJ databases">
        <authorList>
            <person name="Tuo L."/>
        </authorList>
    </citation>
    <scope>NUCLEOTIDE SEQUENCE [LARGE SCALE GENOMIC DNA]</scope>
    <source>
        <strain evidence="3">M2BS4Y-1</strain>
    </source>
</reference>
<keyword evidence="3" id="KW-1185">Reference proteome</keyword>
<evidence type="ECO:0000313" key="2">
    <source>
        <dbReference type="EMBL" id="RIY03469.1"/>
    </source>
</evidence>
<dbReference type="SMART" id="SM00347">
    <property type="entry name" value="HTH_MARR"/>
    <property type="match status" value="1"/>
</dbReference>
<dbReference type="InterPro" id="IPR000835">
    <property type="entry name" value="HTH_MarR-typ"/>
</dbReference>
<dbReference type="RefSeq" id="WP_119538127.1">
    <property type="nucleotide sequence ID" value="NZ_QYRN01000001.1"/>
</dbReference>
<dbReference type="PROSITE" id="PS50995">
    <property type="entry name" value="HTH_MARR_2"/>
    <property type="match status" value="1"/>
</dbReference>
<sequence>MSDASKVWIDAETKIDDALGDEHDQLRLWLRLYSVSRLIENEVRRRLLQEFDTTFPRFDILSQIERAPDGLNLGELSQRLMVSPGNITAVIKRLVEDGLIRREQNPKDRRESFIHMTPVGRATFARMAEANEGWIRSLTAGLDAGETRQMLGLLRKMKGSARQVLAERLSSDRE</sequence>
<dbReference type="Gene3D" id="1.10.10.10">
    <property type="entry name" value="Winged helix-like DNA-binding domain superfamily/Winged helix DNA-binding domain"/>
    <property type="match status" value="1"/>
</dbReference>
<evidence type="ECO:0000259" key="1">
    <source>
        <dbReference type="PROSITE" id="PS50995"/>
    </source>
</evidence>
<accession>A0A3A1WXM3</accession>
<dbReference type="Pfam" id="PF01047">
    <property type="entry name" value="MarR"/>
    <property type="match status" value="1"/>
</dbReference>
<dbReference type="EMBL" id="QYRN01000001">
    <property type="protein sequence ID" value="RIY03469.1"/>
    <property type="molecule type" value="Genomic_DNA"/>
</dbReference>
<dbReference type="PANTHER" id="PTHR33164:SF43">
    <property type="entry name" value="HTH-TYPE TRANSCRIPTIONAL REPRESSOR YETL"/>
    <property type="match status" value="1"/>
</dbReference>
<feature type="domain" description="HTH marR-type" evidence="1">
    <location>
        <begin position="25"/>
        <end position="159"/>
    </location>
</feature>
<dbReference type="PRINTS" id="PR00598">
    <property type="entry name" value="HTHMARR"/>
</dbReference>
<gene>
    <name evidence="2" type="ORF">D3218_01540</name>
</gene>
<dbReference type="PANTHER" id="PTHR33164">
    <property type="entry name" value="TRANSCRIPTIONAL REGULATOR, MARR FAMILY"/>
    <property type="match status" value="1"/>
</dbReference>
<organism evidence="2 3">
    <name type="scientific">Aureimonas flava</name>
    <dbReference type="NCBI Taxonomy" id="2320271"/>
    <lineage>
        <taxon>Bacteria</taxon>
        <taxon>Pseudomonadati</taxon>
        <taxon>Pseudomonadota</taxon>
        <taxon>Alphaproteobacteria</taxon>
        <taxon>Hyphomicrobiales</taxon>
        <taxon>Aurantimonadaceae</taxon>
        <taxon>Aureimonas</taxon>
    </lineage>
</organism>
<name>A0A3A1WXM3_9HYPH</name>
<proteinExistence type="predicted"/>
<dbReference type="InterPro" id="IPR036390">
    <property type="entry name" value="WH_DNA-bd_sf"/>
</dbReference>
<dbReference type="SUPFAM" id="SSF46785">
    <property type="entry name" value="Winged helix' DNA-binding domain"/>
    <property type="match status" value="1"/>
</dbReference>
<dbReference type="InterPro" id="IPR036388">
    <property type="entry name" value="WH-like_DNA-bd_sf"/>
</dbReference>
<dbReference type="AlphaFoldDB" id="A0A3A1WXM3"/>
<dbReference type="GO" id="GO:0003700">
    <property type="term" value="F:DNA-binding transcription factor activity"/>
    <property type="evidence" value="ECO:0007669"/>
    <property type="project" value="InterPro"/>
</dbReference>
<dbReference type="Proteomes" id="UP000265750">
    <property type="component" value="Unassembled WGS sequence"/>
</dbReference>
<comment type="caution">
    <text evidence="2">The sequence shown here is derived from an EMBL/GenBank/DDBJ whole genome shotgun (WGS) entry which is preliminary data.</text>
</comment>
<dbReference type="InterPro" id="IPR039422">
    <property type="entry name" value="MarR/SlyA-like"/>
</dbReference>
<dbReference type="GO" id="GO:0006950">
    <property type="term" value="P:response to stress"/>
    <property type="evidence" value="ECO:0007669"/>
    <property type="project" value="TreeGrafter"/>
</dbReference>
<evidence type="ECO:0000313" key="3">
    <source>
        <dbReference type="Proteomes" id="UP000265750"/>
    </source>
</evidence>
<protein>
    <submittedName>
        <fullName evidence="2">MarR family transcriptional regulator</fullName>
    </submittedName>
</protein>
<dbReference type="OrthoDB" id="511972at2"/>